<gene>
    <name evidence="3" type="ORF">PHYPO_G00153090</name>
</gene>
<feature type="compositionally biased region" description="Low complexity" evidence="1">
    <location>
        <begin position="198"/>
        <end position="226"/>
    </location>
</feature>
<feature type="region of interest" description="Disordered" evidence="1">
    <location>
        <begin position="1107"/>
        <end position="1130"/>
    </location>
</feature>
<feature type="compositionally biased region" description="Polar residues" evidence="1">
    <location>
        <begin position="164"/>
        <end position="185"/>
    </location>
</feature>
<feature type="compositionally biased region" description="Low complexity" evidence="1">
    <location>
        <begin position="19"/>
        <end position="38"/>
    </location>
</feature>
<feature type="region of interest" description="Disordered" evidence="1">
    <location>
        <begin position="804"/>
        <end position="899"/>
    </location>
</feature>
<feature type="region of interest" description="Disordered" evidence="1">
    <location>
        <begin position="911"/>
        <end position="979"/>
    </location>
</feature>
<dbReference type="Pfam" id="PF15363">
    <property type="entry name" value="BTBD8_C"/>
    <property type="match status" value="1"/>
</dbReference>
<feature type="compositionally biased region" description="Acidic residues" evidence="1">
    <location>
        <begin position="703"/>
        <end position="713"/>
    </location>
</feature>
<feature type="compositionally biased region" description="Low complexity" evidence="1">
    <location>
        <begin position="938"/>
        <end position="952"/>
    </location>
</feature>
<sequence>MKPDGVATTPAEPTDDVVEPVPEAAATEEQVQQDSSPSSPQPNKPENEGEQEGANSTLPPPAKEVNGKFSKPKDKTKAPMKTKPASTKATITTGAASRPTTTQSQVANGVMKTASNGASKKPMSMTSEIKKNAPVGASTQVKKVPTAPRMQVKAAEQKAVTSARPVSSTSSGTRKTVAASSSTLSKKPVTGGNNAVVKPKTTAPRPATAPAAKASVSAAPNAAPIPKTARPTVATASRPTTSSAPVRLTTTASKSSALRTTVSAPSAAHSASSQPSKVSTTIAAKKDIKTTTSAVARKPLASTTTRSTATKASKPEPPKPVTAAKRLPTDTKTSQPKMDETRQVPTRKVPPSPRNTSSRTASGKMATEFGNHKQGVSSNLVSVKRQTAKPTQSVLPLVIKGKPLEEQSSESVEPSAILETTASVTSAAIAPVESVVEAQTPSVEVAQPDQQTSAFVEGQGEGVQIPASEPTNVDIVSTKETTDADPLAIQSVAEVPVLLMSNPPPVVPESEKNHDYTATIPPMAQEMTEQESVTASPCEVPAKDLEIVEKQEQIIRNLDDEEEEEREGSQQVSLSDMSGTQPTEESRPGSAGLAGSVWRAGGLPSEFDSEDVSCSQQGASELSAPGVLEGTESMDDLGEASLKGADGEGASAGSPDFEKFPDILVNEDDDNDDDDDDDDDEDRVDDMEVGSEMTEDPHRQCNDNEDEDDDVEMASEGVTESGLESYGNADEDDLAEDYRLDNLNRMQPSSIVPTALSAANPFADAWMQSLQPDPTLDSSPSSNPWQTYSELPNQPAAQACLDIGNAKTDLSSTQPPALTDPVPSSPQPSSEPAAEMDMGIKPGLASHSQRISQSSTLLGTELAIHTCSDASTPEELKDYSISPGLENQKQPLPASPIPVALPDIMQDLGICRSDRAGSEHEEEEPETLPADDMLAGLSTVTTSAPSSHSSATGDEASDTEGDMQISDPTEPGSTGNECFDSTQVVHSMSALVEECEEACVEMEGGGGSDTPQSATSAASYGFECTTSNSNAQSTTESCIKSPGIFSLENEEQLPDEAKDPSLIKELNLSPACAPADVDLLDQQGELPVNSEQQYMLCEKVTEELPEPCSLGGTVPTETGLDSASSSEHQQDLDLNAPHPYYSTICEKTDSFLTGNDFALLFQSASTILVYPSLPLFSTYPDYYLNPTTQKEGESTRSTRLLDLILYQGSDICAQQQGKIPTVHTARPPKHHSGLRVDHVTRLPTDLPPRMPNAGCSAQLRQLERHQQQLEEIEQRREQQNLRAEKQMEEGEGEKKEEKNQGEGELEQKTWEEKERELEEERRDLLHLQIQQQQQELKQRQQIMQWQQELEQQQQQSKHQNSHQKNLTTVLLSPSGLCTIYEALESSDAEEDFEDKMESKEMVLKVKVENECSPKERSSIPEAGSSSDNPDSTNPIQYHEGLTHSLALDSPPLFGSSSPQQPSPLELDWSKKADIVQQLINQTLLLNGDNCSPLLLLPGGAAGTLSPLEMSLWPSLPPLTPPSATVTSVSSFSAEISGSSPQGEWTVVELETHH</sequence>
<dbReference type="EMBL" id="VFJC01000027">
    <property type="protein sequence ID" value="KAB5523484.1"/>
    <property type="molecule type" value="Genomic_DNA"/>
</dbReference>
<keyword evidence="4" id="KW-1185">Reference proteome</keyword>
<comment type="caution">
    <text evidence="3">The sequence shown here is derived from an EMBL/GenBank/DDBJ whole genome shotgun (WGS) entry which is preliminary data.</text>
</comment>
<feature type="compositionally biased region" description="Basic and acidic residues" evidence="1">
    <location>
        <begin position="1406"/>
        <end position="1418"/>
    </location>
</feature>
<evidence type="ECO:0000313" key="4">
    <source>
        <dbReference type="Proteomes" id="UP000327468"/>
    </source>
</evidence>
<feature type="region of interest" description="Disordered" evidence="1">
    <location>
        <begin position="526"/>
        <end position="733"/>
    </location>
</feature>
<name>A0A5N5JZI0_PANHP</name>
<feature type="compositionally biased region" description="Low complexity" evidence="1">
    <location>
        <begin position="1449"/>
        <end position="1464"/>
    </location>
</feature>
<feature type="compositionally biased region" description="Polar residues" evidence="1">
    <location>
        <begin position="846"/>
        <end position="858"/>
    </location>
</feature>
<feature type="domain" description="BTB/POZ" evidence="2">
    <location>
        <begin position="1515"/>
        <end position="1553"/>
    </location>
</feature>
<feature type="compositionally biased region" description="Basic and acidic residues" evidence="1">
    <location>
        <begin position="541"/>
        <end position="553"/>
    </location>
</feature>
<evidence type="ECO:0000259" key="2">
    <source>
        <dbReference type="Pfam" id="PF15363"/>
    </source>
</evidence>
<evidence type="ECO:0000256" key="1">
    <source>
        <dbReference type="SAM" id="MobiDB-lite"/>
    </source>
</evidence>
<organism evidence="3 4">
    <name type="scientific">Pangasianodon hypophthalmus</name>
    <name type="common">Striped catfish</name>
    <name type="synonym">Helicophagus hypophthalmus</name>
    <dbReference type="NCBI Taxonomy" id="310915"/>
    <lineage>
        <taxon>Eukaryota</taxon>
        <taxon>Metazoa</taxon>
        <taxon>Chordata</taxon>
        <taxon>Craniata</taxon>
        <taxon>Vertebrata</taxon>
        <taxon>Euteleostomi</taxon>
        <taxon>Actinopterygii</taxon>
        <taxon>Neopterygii</taxon>
        <taxon>Teleostei</taxon>
        <taxon>Ostariophysi</taxon>
        <taxon>Siluriformes</taxon>
        <taxon>Pangasiidae</taxon>
        <taxon>Pangasianodon</taxon>
    </lineage>
</organism>
<feature type="region of interest" description="Disordered" evidence="1">
    <location>
        <begin position="1282"/>
        <end position="1314"/>
    </location>
</feature>
<dbReference type="PANTHER" id="PTHR22427:SF8">
    <property type="entry name" value="PROLINE-RICH PROTEIN 36"/>
    <property type="match status" value="1"/>
</dbReference>
<feature type="compositionally biased region" description="Polar residues" evidence="1">
    <location>
        <begin position="1423"/>
        <end position="1435"/>
    </location>
</feature>
<protein>
    <recommendedName>
        <fullName evidence="2">BTB/POZ domain-containing protein</fullName>
    </recommendedName>
</protein>
<proteinExistence type="predicted"/>
<feature type="compositionally biased region" description="Polar residues" evidence="1">
    <location>
        <begin position="1115"/>
        <end position="1127"/>
    </location>
</feature>
<feature type="compositionally biased region" description="Polar residues" evidence="1">
    <location>
        <begin position="84"/>
        <end position="118"/>
    </location>
</feature>
<reference evidence="3 4" key="1">
    <citation type="submission" date="2019-06" db="EMBL/GenBank/DDBJ databases">
        <title>A chromosome-scale genome assembly of the striped catfish, Pangasianodon hypophthalmus.</title>
        <authorList>
            <person name="Wen M."/>
            <person name="Zahm M."/>
            <person name="Roques C."/>
            <person name="Cabau C."/>
            <person name="Klopp C."/>
            <person name="Donnadieu C."/>
            <person name="Jouanno E."/>
            <person name="Avarre J.-C."/>
            <person name="Campet M."/>
            <person name="Ha T.T.T."/>
            <person name="Dugue R."/>
            <person name="Lampietro C."/>
            <person name="Louis A."/>
            <person name="Herpin A."/>
            <person name="Echchiki A."/>
            <person name="Berthelot C."/>
            <person name="Parey E."/>
            <person name="Roest-Crollius H."/>
            <person name="Braasch I."/>
            <person name="Postlethwait J."/>
            <person name="Bobe J."/>
            <person name="Montfort J."/>
            <person name="Bouchez O."/>
            <person name="Begum T."/>
            <person name="Schartl M."/>
            <person name="Guiguen Y."/>
        </authorList>
    </citation>
    <scope>NUCLEOTIDE SEQUENCE [LARGE SCALE GENOMIC DNA]</scope>
    <source>
        <strain evidence="3 4">Indonesia</strain>
        <tissue evidence="3">Blood</tissue>
    </source>
</reference>
<feature type="compositionally biased region" description="Low complexity" evidence="1">
    <location>
        <begin position="301"/>
        <end position="312"/>
    </location>
</feature>
<feature type="compositionally biased region" description="Polar residues" evidence="1">
    <location>
        <begin position="374"/>
        <end position="390"/>
    </location>
</feature>
<feature type="region of interest" description="Disordered" evidence="1">
    <location>
        <begin position="1"/>
        <end position="390"/>
    </location>
</feature>
<feature type="region of interest" description="Disordered" evidence="1">
    <location>
        <begin position="1446"/>
        <end position="1465"/>
    </location>
</feature>
<feature type="region of interest" description="Disordered" evidence="1">
    <location>
        <begin position="768"/>
        <end position="790"/>
    </location>
</feature>
<feature type="compositionally biased region" description="Low complexity" evidence="1">
    <location>
        <begin position="263"/>
        <end position="283"/>
    </location>
</feature>
<accession>A0A5N5JZI0</accession>
<evidence type="ECO:0000313" key="3">
    <source>
        <dbReference type="EMBL" id="KAB5523484.1"/>
    </source>
</evidence>
<feature type="compositionally biased region" description="Acidic residues" evidence="1">
    <location>
        <begin position="665"/>
        <end position="689"/>
    </location>
</feature>
<dbReference type="PANTHER" id="PTHR22427">
    <property type="entry name" value="GH15728P"/>
    <property type="match status" value="1"/>
</dbReference>
<dbReference type="InterPro" id="IPR027907">
    <property type="entry name" value="BTBD8_C"/>
</dbReference>
<feature type="compositionally biased region" description="Polar residues" evidence="1">
    <location>
        <begin position="569"/>
        <end position="583"/>
    </location>
</feature>
<feature type="compositionally biased region" description="Polar residues" evidence="1">
    <location>
        <begin position="234"/>
        <end position="262"/>
    </location>
</feature>
<dbReference type="Proteomes" id="UP000327468">
    <property type="component" value="Chromosome 26"/>
</dbReference>
<feature type="region of interest" description="Disordered" evidence="1">
    <location>
        <begin position="1406"/>
        <end position="1437"/>
    </location>
</feature>